<comment type="caution">
    <text evidence="5">The sequence shown here is derived from an EMBL/GenBank/DDBJ whole genome shotgun (WGS) entry which is preliminary data.</text>
</comment>
<dbReference type="PANTHER" id="PTHR48105">
    <property type="entry name" value="THIOREDOXIN REDUCTASE 1-RELATED-RELATED"/>
    <property type="match status" value="1"/>
</dbReference>
<feature type="domain" description="FAD/NAD(P)-binding" evidence="4">
    <location>
        <begin position="181"/>
        <end position="281"/>
    </location>
</feature>
<feature type="domain" description="FAD/NAD(P)-binding" evidence="4">
    <location>
        <begin position="4"/>
        <end position="141"/>
    </location>
</feature>
<organism evidence="5 6">
    <name type="scientific">Teichococcus vastitatis</name>
    <dbReference type="NCBI Taxonomy" id="2307076"/>
    <lineage>
        <taxon>Bacteria</taxon>
        <taxon>Pseudomonadati</taxon>
        <taxon>Pseudomonadota</taxon>
        <taxon>Alphaproteobacteria</taxon>
        <taxon>Acetobacterales</taxon>
        <taxon>Roseomonadaceae</taxon>
        <taxon>Roseomonas</taxon>
    </lineage>
</organism>
<keyword evidence="3" id="KW-0560">Oxidoreductase</keyword>
<keyword evidence="2" id="KW-0285">Flavoprotein</keyword>
<dbReference type="PRINTS" id="PR00368">
    <property type="entry name" value="FADPNR"/>
</dbReference>
<dbReference type="InterPro" id="IPR050097">
    <property type="entry name" value="Ferredoxin-NADP_redctase_2"/>
</dbReference>
<keyword evidence="6" id="KW-1185">Reference proteome</keyword>
<dbReference type="SUPFAM" id="SSF51905">
    <property type="entry name" value="FAD/NAD(P)-binding domain"/>
    <property type="match status" value="1"/>
</dbReference>
<dbReference type="EMBL" id="JALBUU010000028">
    <property type="protein sequence ID" value="MCI0755061.1"/>
    <property type="molecule type" value="Genomic_DNA"/>
</dbReference>
<proteinExistence type="predicted"/>
<gene>
    <name evidence="5" type="ORF">MON41_15175</name>
</gene>
<dbReference type="InterPro" id="IPR023753">
    <property type="entry name" value="FAD/NAD-binding_dom"/>
</dbReference>
<evidence type="ECO:0000313" key="5">
    <source>
        <dbReference type="EMBL" id="MCI0755061.1"/>
    </source>
</evidence>
<dbReference type="Proteomes" id="UP001201985">
    <property type="component" value="Unassembled WGS sequence"/>
</dbReference>
<evidence type="ECO:0000313" key="6">
    <source>
        <dbReference type="Proteomes" id="UP001201985"/>
    </source>
</evidence>
<dbReference type="RefSeq" id="WP_120010337.1">
    <property type="nucleotide sequence ID" value="NZ_JALBUU010000028.1"/>
</dbReference>
<evidence type="ECO:0000256" key="1">
    <source>
        <dbReference type="ARBA" id="ARBA00018719"/>
    </source>
</evidence>
<dbReference type="Pfam" id="PF07992">
    <property type="entry name" value="Pyr_redox_2"/>
    <property type="match status" value="2"/>
</dbReference>
<name>A0ABS9W6Y7_9PROT</name>
<evidence type="ECO:0000256" key="2">
    <source>
        <dbReference type="ARBA" id="ARBA00022630"/>
    </source>
</evidence>
<dbReference type="InterPro" id="IPR036188">
    <property type="entry name" value="FAD/NAD-bd_sf"/>
</dbReference>
<dbReference type="Gene3D" id="3.50.50.60">
    <property type="entry name" value="FAD/NAD(P)-binding domain"/>
    <property type="match status" value="2"/>
</dbReference>
<reference evidence="5 6" key="1">
    <citation type="submission" date="2022-03" db="EMBL/GenBank/DDBJ databases">
        <title>Complete genome analysis of Roseomonas KG 17.1 : a prolific producer of plant growth promoters.</title>
        <authorList>
            <person name="Saadouli I."/>
            <person name="Najjari A."/>
            <person name="Mosbah A."/>
            <person name="Ouzari H.I."/>
        </authorList>
    </citation>
    <scope>NUCLEOTIDE SEQUENCE [LARGE SCALE GENOMIC DNA]</scope>
    <source>
        <strain evidence="5 6">KG17-1</strain>
    </source>
</reference>
<protein>
    <recommendedName>
        <fullName evidence="1">Thioredoxin reductase</fullName>
    </recommendedName>
</protein>
<sequence length="295" mass="31532">MLHDAIIIGGSYSGMAAALQLARARRQVLIVDAGQRRNRFTEHSHGFLTQDGAPPGAIAERAREQLLRYPTVTWIEGTVTAAALARDGFEVKLEAGERHGGRRLVLATGVADELPELPGLRERWGTSVFLCPYCDGYELAQGHLGVLATGEFWFHQAMLIPEWGRTTLFTNGIHHPNAEQRTALAARGVSIEETPVLAVVGRRARMELEDGRSIPLMGLFLVPRTRLASEVADGLGCALEQGPMGAFIRTDARKQTSVPGVFACGDASRAAGSVSLAVGDGAMAGTAVHQSLVFG</sequence>
<evidence type="ECO:0000256" key="3">
    <source>
        <dbReference type="ARBA" id="ARBA00023002"/>
    </source>
</evidence>
<dbReference type="PRINTS" id="PR00469">
    <property type="entry name" value="PNDRDTASEII"/>
</dbReference>
<evidence type="ECO:0000259" key="4">
    <source>
        <dbReference type="Pfam" id="PF07992"/>
    </source>
</evidence>
<accession>A0ABS9W6Y7</accession>